<dbReference type="PANTHER" id="PTHR17985">
    <property type="entry name" value="SER/THR-RICH PROTEIN T10 IN DGCR REGION"/>
    <property type="match status" value="1"/>
</dbReference>
<gene>
    <name evidence="1" type="ORF">HZS81_15390</name>
</gene>
<dbReference type="AlphaFoldDB" id="A0A7Z0RWE1"/>
<dbReference type="Pfam" id="PF05742">
    <property type="entry name" value="TANGO2"/>
    <property type="match status" value="1"/>
</dbReference>
<dbReference type="RefSeq" id="WP_179931400.1">
    <property type="nucleotide sequence ID" value="NZ_JACCDF010000015.1"/>
</dbReference>
<keyword evidence="2" id="KW-1185">Reference proteome</keyword>
<evidence type="ECO:0000313" key="2">
    <source>
        <dbReference type="Proteomes" id="UP000586119"/>
    </source>
</evidence>
<dbReference type="PANTHER" id="PTHR17985:SF8">
    <property type="entry name" value="TRANSPORT AND GOLGI ORGANIZATION PROTEIN 2 HOMOLOG"/>
    <property type="match status" value="1"/>
</dbReference>
<comment type="caution">
    <text evidence="1">The sequence shown here is derived from an EMBL/GenBank/DDBJ whole genome shotgun (WGS) entry which is preliminary data.</text>
</comment>
<accession>A0A7Z0RWE1</accession>
<dbReference type="EMBL" id="JACCDF010000015">
    <property type="protein sequence ID" value="NYS62140.1"/>
    <property type="molecule type" value="Genomic_DNA"/>
</dbReference>
<protein>
    <submittedName>
        <fullName evidence="1">NRDE family protein</fullName>
    </submittedName>
</protein>
<evidence type="ECO:0000313" key="1">
    <source>
        <dbReference type="EMBL" id="NYS62140.1"/>
    </source>
</evidence>
<dbReference type="InterPro" id="IPR008551">
    <property type="entry name" value="TANGO2"/>
</dbReference>
<sequence>MCLLAFDWQPGAPTPLRLIGNRDEFYARPTAGLHDWDEAPITGGRDLEAGGTWLAFSRQGVLATLTNVRDPALVAPPDAPSRGELVVQALTCEDLPAWLEQLAEKAPRYAGFNLLVATPTQMWHLHHGRERTALCEVPRGVHALSNADLNSPWPKTVKLHQAVAQDTTSPITWPKTSRQVIQQTDEAPTHALPDTGVGLTLEQRLSAAFIVGETYGTRATTWVTLDYQGNTAITEQRFGPHGRFQGETALIDDRHLLSTAKV</sequence>
<organism evidence="1 2">
    <name type="scientific">Vreelandella salicampi</name>
    <dbReference type="NCBI Taxonomy" id="1449798"/>
    <lineage>
        <taxon>Bacteria</taxon>
        <taxon>Pseudomonadati</taxon>
        <taxon>Pseudomonadota</taxon>
        <taxon>Gammaproteobacteria</taxon>
        <taxon>Oceanospirillales</taxon>
        <taxon>Halomonadaceae</taxon>
        <taxon>Vreelandella</taxon>
    </lineage>
</organism>
<proteinExistence type="predicted"/>
<name>A0A7Z0RWE1_9GAMM</name>
<reference evidence="1 2" key="1">
    <citation type="journal article" date="2015" name="Int. J. Syst. Evol. Microbiol.">
        <title>Halomonas salicampi sp. nov., a halotolerant and alkalitolerant bacterium isolated from a saltern soil.</title>
        <authorList>
            <person name="Lee J.C."/>
            <person name="Kim Y.S."/>
            <person name="Yun B.S."/>
            <person name="Whang K.S."/>
        </authorList>
    </citation>
    <scope>NUCLEOTIDE SEQUENCE [LARGE SCALE GENOMIC DNA]</scope>
    <source>
        <strain evidence="1 2">BH103</strain>
    </source>
</reference>
<dbReference type="Proteomes" id="UP000586119">
    <property type="component" value="Unassembled WGS sequence"/>
</dbReference>